<keyword evidence="1" id="KW-1185">Reference proteome</keyword>
<organism evidence="1 2">
    <name type="scientific">Panagrolaimus davidi</name>
    <dbReference type="NCBI Taxonomy" id="227884"/>
    <lineage>
        <taxon>Eukaryota</taxon>
        <taxon>Metazoa</taxon>
        <taxon>Ecdysozoa</taxon>
        <taxon>Nematoda</taxon>
        <taxon>Chromadorea</taxon>
        <taxon>Rhabditida</taxon>
        <taxon>Tylenchina</taxon>
        <taxon>Panagrolaimomorpha</taxon>
        <taxon>Panagrolaimoidea</taxon>
        <taxon>Panagrolaimidae</taxon>
        <taxon>Panagrolaimus</taxon>
    </lineage>
</organism>
<accession>A0A914R5I0</accession>
<dbReference type="AlphaFoldDB" id="A0A914R5I0"/>
<evidence type="ECO:0000313" key="1">
    <source>
        <dbReference type="Proteomes" id="UP000887578"/>
    </source>
</evidence>
<name>A0A914R5I0_9BILA</name>
<sequence length="630" mass="72337">MKEEDNIQDLNDENENEEIVLFERNEEREEEIQFTPMEKMDAAAKRFGEGMVEKFLDFSKHPDATEKSASLCCDLFLQIAEEMTDIFKPFLQPQDLSNIKETVKNHLLPMTSNFRRKQHIEKLGLYISPEMHTVNYEHYTAGTVNGLQLRERRQNIAMFSIKKTLLAVLQNPEIADALVMPSDYTNSNKMNHPFCGSRAQKIYNDTGEDYLAIALNLDEFTATCPIGKTAKIYKMVACYIKLLNFPQDLLSKLNHIFTCFVAHSSDVMANLQMQLERSLIIELRKLETEGIYFTYKGTRRQFKVILLNFVADNLGLHQLNGLQISFSGNNPCRMCRVTAVNLKGQNELNMDIQKTREYDRIVADGNIDEMHNYGIDVRCVFNQLNHFHCMENVTADIMHDILEGHLQVAIPLVIRDAVAHGFSLTTINNAINSFGFIGSDNENPPRPIFLPDRVPDSGDSFKQTAHTAHILVKLLPLIFHFAGIRFEAKHRNSMGYAKVNRCHKNLPMTLATKSAVIFASTLYQMRRGNYLSDLRRCRSQGKYKRGYAVVYGQNETTKQPIFGKIQSLTPENLLNLQCLQVMEFHEISHCYKIQETAQSIQVSVDSLRCSEPLSIYCRNENFIRLNYHLL</sequence>
<reference evidence="2" key="1">
    <citation type="submission" date="2022-11" db="UniProtKB">
        <authorList>
            <consortium name="WormBaseParasite"/>
        </authorList>
    </citation>
    <scope>IDENTIFICATION</scope>
</reference>
<dbReference type="Proteomes" id="UP000887578">
    <property type="component" value="Unplaced"/>
</dbReference>
<protein>
    <submittedName>
        <fullName evidence="2">Uncharacterized protein</fullName>
    </submittedName>
</protein>
<dbReference type="WBParaSite" id="PDA_v2.g9913.t1">
    <property type="protein sequence ID" value="PDA_v2.g9913.t1"/>
    <property type="gene ID" value="PDA_v2.g9913"/>
</dbReference>
<evidence type="ECO:0000313" key="2">
    <source>
        <dbReference type="WBParaSite" id="PDA_v2.g9913.t1"/>
    </source>
</evidence>
<proteinExistence type="predicted"/>